<proteinExistence type="predicted"/>
<reference evidence="1 2" key="1">
    <citation type="submission" date="2020-03" db="EMBL/GenBank/DDBJ databases">
        <title>Complete genome sequence of Shewanella sp.</title>
        <authorList>
            <person name="Kim Y.-S."/>
            <person name="Kim S.-J."/>
            <person name="Jung H.-K."/>
            <person name="Kim K.-H."/>
        </authorList>
    </citation>
    <scope>NUCLEOTIDE SEQUENCE [LARGE SCALE GENOMIC DNA]</scope>
    <source>
        <strain evidence="1 2">PN3F2</strain>
    </source>
</reference>
<sequence length="61" mass="6939">MKPDRRHAMQQLITQVKSTFPLDNPELAVLNNNDTPSFGDLEKFAKLCKNVHRGLSRNGVF</sequence>
<evidence type="ECO:0000313" key="2">
    <source>
        <dbReference type="Proteomes" id="UP000502608"/>
    </source>
</evidence>
<dbReference type="RefSeq" id="WP_167675400.1">
    <property type="nucleotide sequence ID" value="NZ_CP050313.1"/>
</dbReference>
<organism evidence="1 2">
    <name type="scientific">Shewanella aestuarii</name>
    <dbReference type="NCBI Taxonomy" id="1028752"/>
    <lineage>
        <taxon>Bacteria</taxon>
        <taxon>Pseudomonadati</taxon>
        <taxon>Pseudomonadota</taxon>
        <taxon>Gammaproteobacteria</taxon>
        <taxon>Alteromonadales</taxon>
        <taxon>Shewanellaceae</taxon>
        <taxon>Shewanella</taxon>
    </lineage>
</organism>
<protein>
    <submittedName>
        <fullName evidence="1">Uncharacterized protein</fullName>
    </submittedName>
</protein>
<gene>
    <name evidence="1" type="ORF">HBH39_02740</name>
</gene>
<accession>A0A6G9QHL9</accession>
<name>A0A6G9QHL9_9GAMM</name>
<dbReference type="EMBL" id="CP050313">
    <property type="protein sequence ID" value="QIR13557.1"/>
    <property type="molecule type" value="Genomic_DNA"/>
</dbReference>
<dbReference type="Proteomes" id="UP000502608">
    <property type="component" value="Chromosome"/>
</dbReference>
<dbReference type="AlphaFoldDB" id="A0A6G9QHL9"/>
<keyword evidence="2" id="KW-1185">Reference proteome</keyword>
<evidence type="ECO:0000313" key="1">
    <source>
        <dbReference type="EMBL" id="QIR13557.1"/>
    </source>
</evidence>
<dbReference type="KEGG" id="saes:HBH39_02740"/>